<accession>A0A4C2A5P5</accession>
<dbReference type="EMBL" id="BGZK01002587">
    <property type="protein sequence ID" value="GBP95122.1"/>
    <property type="molecule type" value="Genomic_DNA"/>
</dbReference>
<dbReference type="Proteomes" id="UP000299102">
    <property type="component" value="Unassembled WGS sequence"/>
</dbReference>
<proteinExistence type="predicted"/>
<protein>
    <submittedName>
        <fullName evidence="1">Uncharacterized protein</fullName>
    </submittedName>
</protein>
<name>A0A4C2A5P5_EUMVA</name>
<dbReference type="AlphaFoldDB" id="A0A4C2A5P5"/>
<keyword evidence="2" id="KW-1185">Reference proteome</keyword>
<evidence type="ECO:0000313" key="2">
    <source>
        <dbReference type="Proteomes" id="UP000299102"/>
    </source>
</evidence>
<sequence>MHLKLSNRIRPDYRLMNTKLYLRRVHCTEMQRRCGMDKKQMSGHEEVVKAISRADVHLGLALCCVSNTRLDNCTATAEWSVAKGADRHIYVRFYIGPQPSVGCR</sequence>
<organism evidence="1 2">
    <name type="scientific">Eumeta variegata</name>
    <name type="common">Bagworm moth</name>
    <name type="synonym">Eumeta japonica</name>
    <dbReference type="NCBI Taxonomy" id="151549"/>
    <lineage>
        <taxon>Eukaryota</taxon>
        <taxon>Metazoa</taxon>
        <taxon>Ecdysozoa</taxon>
        <taxon>Arthropoda</taxon>
        <taxon>Hexapoda</taxon>
        <taxon>Insecta</taxon>
        <taxon>Pterygota</taxon>
        <taxon>Neoptera</taxon>
        <taxon>Endopterygota</taxon>
        <taxon>Lepidoptera</taxon>
        <taxon>Glossata</taxon>
        <taxon>Ditrysia</taxon>
        <taxon>Tineoidea</taxon>
        <taxon>Psychidae</taxon>
        <taxon>Oiketicinae</taxon>
        <taxon>Eumeta</taxon>
    </lineage>
</organism>
<evidence type="ECO:0000313" key="1">
    <source>
        <dbReference type="EMBL" id="GBP95122.1"/>
    </source>
</evidence>
<comment type="caution">
    <text evidence="1">The sequence shown here is derived from an EMBL/GenBank/DDBJ whole genome shotgun (WGS) entry which is preliminary data.</text>
</comment>
<reference evidence="1 2" key="1">
    <citation type="journal article" date="2019" name="Commun. Biol.">
        <title>The bagworm genome reveals a unique fibroin gene that provides high tensile strength.</title>
        <authorList>
            <person name="Kono N."/>
            <person name="Nakamura H."/>
            <person name="Ohtoshi R."/>
            <person name="Tomita M."/>
            <person name="Numata K."/>
            <person name="Arakawa K."/>
        </authorList>
    </citation>
    <scope>NUCLEOTIDE SEQUENCE [LARGE SCALE GENOMIC DNA]</scope>
</reference>
<gene>
    <name evidence="1" type="ORF">EVAR_100673_1</name>
</gene>